<reference evidence="1 2" key="1">
    <citation type="submission" date="2019-04" db="EMBL/GenBank/DDBJ databases">
        <title>Pedobacter sp. AR-3-17 sp. nov., isolated from Arctic soil.</title>
        <authorList>
            <person name="Dahal R.H."/>
            <person name="Kim D.-U."/>
        </authorList>
    </citation>
    <scope>NUCLEOTIDE SEQUENCE [LARGE SCALE GENOMIC DNA]</scope>
    <source>
        <strain evidence="1 2">AR-3-17</strain>
    </source>
</reference>
<comment type="caution">
    <text evidence="1">The sequence shown here is derived from an EMBL/GenBank/DDBJ whole genome shotgun (WGS) entry which is preliminary data.</text>
</comment>
<dbReference type="EMBL" id="SWBP01000004">
    <property type="protein sequence ID" value="TKB97007.1"/>
    <property type="molecule type" value="Genomic_DNA"/>
</dbReference>
<evidence type="ECO:0000313" key="2">
    <source>
        <dbReference type="Proteomes" id="UP000308181"/>
    </source>
</evidence>
<proteinExistence type="predicted"/>
<dbReference type="OrthoDB" id="1493704at2"/>
<dbReference type="AlphaFoldDB" id="A0A4U1C1Q5"/>
<gene>
    <name evidence="1" type="ORF">FA046_13125</name>
</gene>
<dbReference type="Proteomes" id="UP000308181">
    <property type="component" value="Unassembled WGS sequence"/>
</dbReference>
<accession>A0A4U1C1Q5</accession>
<organism evidence="1 2">
    <name type="scientific">Pedobacter cryophilus</name>
    <dbReference type="NCBI Taxonomy" id="2571271"/>
    <lineage>
        <taxon>Bacteria</taxon>
        <taxon>Pseudomonadati</taxon>
        <taxon>Bacteroidota</taxon>
        <taxon>Sphingobacteriia</taxon>
        <taxon>Sphingobacteriales</taxon>
        <taxon>Sphingobacteriaceae</taxon>
        <taxon>Pedobacter</taxon>
    </lineage>
</organism>
<protein>
    <submittedName>
        <fullName evidence="1">Uncharacterized protein</fullName>
    </submittedName>
</protein>
<evidence type="ECO:0000313" key="1">
    <source>
        <dbReference type="EMBL" id="TKB97007.1"/>
    </source>
</evidence>
<name>A0A4U1C1Q5_9SPHI</name>
<sequence length="153" mass="18032">MFPQLDNYLQLWTKLEYDIKKYKETNHIFELLNCIMTLNSFPEWIDKSQESSNSLKETAREKIKIMKGLDGFIFDESKLDSDIDQKLRFIRLICNHSKHKTDSELIPIIKSKWGTSFPSKFPGKFCNIIAIGEKEIDAEHLINSVAEFWKNRI</sequence>
<dbReference type="RefSeq" id="WP_136826971.1">
    <property type="nucleotide sequence ID" value="NZ_SWBP01000004.1"/>
</dbReference>
<keyword evidence="2" id="KW-1185">Reference proteome</keyword>